<keyword evidence="1" id="KW-0479">Metal-binding</keyword>
<evidence type="ECO:0000313" key="7">
    <source>
        <dbReference type="EMBL" id="KAJ0192441.1"/>
    </source>
</evidence>
<feature type="compositionally biased region" description="Polar residues" evidence="5">
    <location>
        <begin position="12"/>
        <end position="21"/>
    </location>
</feature>
<name>A0A9R1WYL6_LACSA</name>
<dbReference type="InterPro" id="IPR010666">
    <property type="entry name" value="Znf_GRF"/>
</dbReference>
<keyword evidence="8" id="KW-1185">Reference proteome</keyword>
<accession>A0A9R1WYL6</accession>
<evidence type="ECO:0000256" key="2">
    <source>
        <dbReference type="ARBA" id="ARBA00022771"/>
    </source>
</evidence>
<organism evidence="7 8">
    <name type="scientific">Lactuca sativa</name>
    <name type="common">Garden lettuce</name>
    <dbReference type="NCBI Taxonomy" id="4236"/>
    <lineage>
        <taxon>Eukaryota</taxon>
        <taxon>Viridiplantae</taxon>
        <taxon>Streptophyta</taxon>
        <taxon>Embryophyta</taxon>
        <taxon>Tracheophyta</taxon>
        <taxon>Spermatophyta</taxon>
        <taxon>Magnoliopsida</taxon>
        <taxon>eudicotyledons</taxon>
        <taxon>Gunneridae</taxon>
        <taxon>Pentapetalae</taxon>
        <taxon>asterids</taxon>
        <taxon>campanulids</taxon>
        <taxon>Asterales</taxon>
        <taxon>Asteraceae</taxon>
        <taxon>Cichorioideae</taxon>
        <taxon>Cichorieae</taxon>
        <taxon>Lactucinae</taxon>
        <taxon>Lactuca</taxon>
    </lineage>
</organism>
<feature type="region of interest" description="Disordered" evidence="5">
    <location>
        <begin position="1"/>
        <end position="21"/>
    </location>
</feature>
<evidence type="ECO:0000256" key="4">
    <source>
        <dbReference type="PROSITE-ProRule" id="PRU01343"/>
    </source>
</evidence>
<dbReference type="EMBL" id="NBSK02000008">
    <property type="protein sequence ID" value="KAJ0192441.1"/>
    <property type="molecule type" value="Genomic_DNA"/>
</dbReference>
<sequence length="82" mass="9525">MGVRQKHLHTTMVASSSNSTTSRRMKLVKNFCGDMCYIVVSRTPYNPGRRFCACPNFKETSRFRFFNWADECGNKSIHKKIN</sequence>
<evidence type="ECO:0000256" key="3">
    <source>
        <dbReference type="ARBA" id="ARBA00022833"/>
    </source>
</evidence>
<dbReference type="GO" id="GO:0008270">
    <property type="term" value="F:zinc ion binding"/>
    <property type="evidence" value="ECO:0007669"/>
    <property type="project" value="UniProtKB-KW"/>
</dbReference>
<dbReference type="Proteomes" id="UP000235145">
    <property type="component" value="Unassembled WGS sequence"/>
</dbReference>
<proteinExistence type="predicted"/>
<evidence type="ECO:0000259" key="6">
    <source>
        <dbReference type="PROSITE" id="PS51999"/>
    </source>
</evidence>
<feature type="domain" description="GRF-type" evidence="6">
    <location>
        <begin position="30"/>
        <end position="72"/>
    </location>
</feature>
<keyword evidence="3" id="KW-0862">Zinc</keyword>
<keyword evidence="2 4" id="KW-0863">Zinc-finger</keyword>
<gene>
    <name evidence="7" type="ORF">LSAT_V11C800430980</name>
</gene>
<reference evidence="7 8" key="1">
    <citation type="journal article" date="2017" name="Nat. Commun.">
        <title>Genome assembly with in vitro proximity ligation data and whole-genome triplication in lettuce.</title>
        <authorList>
            <person name="Reyes-Chin-Wo S."/>
            <person name="Wang Z."/>
            <person name="Yang X."/>
            <person name="Kozik A."/>
            <person name="Arikit S."/>
            <person name="Song C."/>
            <person name="Xia L."/>
            <person name="Froenicke L."/>
            <person name="Lavelle D.O."/>
            <person name="Truco M.J."/>
            <person name="Xia R."/>
            <person name="Zhu S."/>
            <person name="Xu C."/>
            <person name="Xu H."/>
            <person name="Xu X."/>
            <person name="Cox K."/>
            <person name="Korf I."/>
            <person name="Meyers B.C."/>
            <person name="Michelmore R.W."/>
        </authorList>
    </citation>
    <scope>NUCLEOTIDE SEQUENCE [LARGE SCALE GENOMIC DNA]</scope>
    <source>
        <strain evidence="8">cv. Salinas</strain>
        <tissue evidence="7">Seedlings</tissue>
    </source>
</reference>
<evidence type="ECO:0000256" key="1">
    <source>
        <dbReference type="ARBA" id="ARBA00022723"/>
    </source>
</evidence>
<evidence type="ECO:0000256" key="5">
    <source>
        <dbReference type="SAM" id="MobiDB-lite"/>
    </source>
</evidence>
<dbReference type="Pfam" id="PF06839">
    <property type="entry name" value="Zn_ribbon_GRF"/>
    <property type="match status" value="1"/>
</dbReference>
<dbReference type="PROSITE" id="PS51999">
    <property type="entry name" value="ZF_GRF"/>
    <property type="match status" value="1"/>
</dbReference>
<protein>
    <recommendedName>
        <fullName evidence="6">GRF-type domain-containing protein</fullName>
    </recommendedName>
</protein>
<evidence type="ECO:0000313" key="8">
    <source>
        <dbReference type="Proteomes" id="UP000235145"/>
    </source>
</evidence>
<dbReference type="AlphaFoldDB" id="A0A9R1WYL6"/>
<comment type="caution">
    <text evidence="7">The sequence shown here is derived from an EMBL/GenBank/DDBJ whole genome shotgun (WGS) entry which is preliminary data.</text>
</comment>